<evidence type="ECO:0000313" key="1">
    <source>
        <dbReference type="EMBL" id="PHQ30835.1"/>
    </source>
</evidence>
<dbReference type="InterPro" id="IPR035093">
    <property type="entry name" value="RelE/ParE_toxin_dom_sf"/>
</dbReference>
<dbReference type="SUPFAM" id="SSF143011">
    <property type="entry name" value="RelE-like"/>
    <property type="match status" value="1"/>
</dbReference>
<dbReference type="RefSeq" id="WP_099644374.1">
    <property type="nucleotide sequence ID" value="NZ_KZ319287.1"/>
</dbReference>
<gene>
    <name evidence="1" type="ORF">CJ305_00985</name>
</gene>
<comment type="caution">
    <text evidence="1">The sequence shown here is derived from an EMBL/GenBank/DDBJ whole genome shotgun (WGS) entry which is preliminary data.</text>
</comment>
<accession>A0A2G1VVQ1</accession>
<dbReference type="OrthoDB" id="573082at2"/>
<organism evidence="1 2">
    <name type="scientific">Leeuwenhoekiella nanhaiensis</name>
    <dbReference type="NCBI Taxonomy" id="1655491"/>
    <lineage>
        <taxon>Bacteria</taxon>
        <taxon>Pseudomonadati</taxon>
        <taxon>Bacteroidota</taxon>
        <taxon>Flavobacteriia</taxon>
        <taxon>Flavobacteriales</taxon>
        <taxon>Flavobacteriaceae</taxon>
        <taxon>Leeuwenhoekiella</taxon>
    </lineage>
</organism>
<sequence>MKPKFEIIFLEQAIDFMSKLDAKSKKKIYYNLDKARFERDPKLFKKLTDDIWEFRTLYQGIQYRLFAFWDKTDKTDTLVLSTHGIIKKVSKVPKTEIEKALKIKAEYFNQKN</sequence>
<dbReference type="Proteomes" id="UP000229433">
    <property type="component" value="Unassembled WGS sequence"/>
</dbReference>
<dbReference type="AlphaFoldDB" id="A0A2G1VVQ1"/>
<protein>
    <submittedName>
        <fullName evidence="1">Addiction module toxin RelE</fullName>
    </submittedName>
</protein>
<dbReference type="Pfam" id="PF05973">
    <property type="entry name" value="Gp49"/>
    <property type="match status" value="1"/>
</dbReference>
<dbReference type="EMBL" id="NQXA01000001">
    <property type="protein sequence ID" value="PHQ30835.1"/>
    <property type="molecule type" value="Genomic_DNA"/>
</dbReference>
<reference evidence="1 2" key="1">
    <citation type="submission" date="2017-08" db="EMBL/GenBank/DDBJ databases">
        <title>The whole genome shortgun sequences of strain Leeuwenhoekiella nanhaiensis G18 from the South China Sea.</title>
        <authorList>
            <person name="Liu Q."/>
        </authorList>
    </citation>
    <scope>NUCLEOTIDE SEQUENCE [LARGE SCALE GENOMIC DNA]</scope>
    <source>
        <strain evidence="1 2">G18</strain>
    </source>
</reference>
<evidence type="ECO:0000313" key="2">
    <source>
        <dbReference type="Proteomes" id="UP000229433"/>
    </source>
</evidence>
<dbReference type="InterPro" id="IPR009241">
    <property type="entry name" value="HigB-like"/>
</dbReference>
<name>A0A2G1VVQ1_9FLAO</name>
<proteinExistence type="predicted"/>
<keyword evidence="2" id="KW-1185">Reference proteome</keyword>